<feature type="compositionally biased region" description="Basic residues" evidence="3">
    <location>
        <begin position="794"/>
        <end position="806"/>
    </location>
</feature>
<feature type="compositionally biased region" description="Acidic residues" evidence="3">
    <location>
        <begin position="927"/>
        <end position="941"/>
    </location>
</feature>
<feature type="region of interest" description="Disordered" evidence="3">
    <location>
        <begin position="897"/>
        <end position="960"/>
    </location>
</feature>
<dbReference type="Gene3D" id="3.30.70.330">
    <property type="match status" value="3"/>
</dbReference>
<evidence type="ECO:0000313" key="5">
    <source>
        <dbReference type="EMBL" id="QPG72804.1"/>
    </source>
</evidence>
<gene>
    <name evidence="5" type="ORF">FOA43_000106</name>
</gene>
<dbReference type="RefSeq" id="XP_038776369.1">
    <property type="nucleotide sequence ID" value="XM_038920441.1"/>
</dbReference>
<dbReference type="InterPro" id="IPR035979">
    <property type="entry name" value="RBD_domain_sf"/>
</dbReference>
<feature type="compositionally biased region" description="Polar residues" evidence="3">
    <location>
        <begin position="101"/>
        <end position="115"/>
    </location>
</feature>
<dbReference type="InterPro" id="IPR000504">
    <property type="entry name" value="RRM_dom"/>
</dbReference>
<dbReference type="PROSITE" id="PS50102">
    <property type="entry name" value="RRM"/>
    <property type="match status" value="2"/>
</dbReference>
<reference evidence="5" key="1">
    <citation type="submission" date="2020-10" db="EMBL/GenBank/DDBJ databases">
        <authorList>
            <person name="Roach M.J.R."/>
        </authorList>
    </citation>
    <scope>NUCLEOTIDE SEQUENCE</scope>
    <source>
        <strain evidence="5">CBS 1945</strain>
    </source>
</reference>
<dbReference type="SMART" id="SM00360">
    <property type="entry name" value="RRM"/>
    <property type="match status" value="2"/>
</dbReference>
<dbReference type="GO" id="GO:0003729">
    <property type="term" value="F:mRNA binding"/>
    <property type="evidence" value="ECO:0007669"/>
    <property type="project" value="TreeGrafter"/>
</dbReference>
<feature type="compositionally biased region" description="Polar residues" evidence="3">
    <location>
        <begin position="604"/>
        <end position="615"/>
    </location>
</feature>
<keyword evidence="6" id="KW-1185">Reference proteome</keyword>
<feature type="domain" description="RRM" evidence="4">
    <location>
        <begin position="246"/>
        <end position="323"/>
    </location>
</feature>
<feature type="domain" description="RRM" evidence="4">
    <location>
        <begin position="477"/>
        <end position="550"/>
    </location>
</feature>
<evidence type="ECO:0000256" key="3">
    <source>
        <dbReference type="SAM" id="MobiDB-lite"/>
    </source>
</evidence>
<keyword evidence="1 2" id="KW-0694">RNA-binding</keyword>
<evidence type="ECO:0000256" key="2">
    <source>
        <dbReference type="PROSITE-ProRule" id="PRU00176"/>
    </source>
</evidence>
<evidence type="ECO:0000256" key="1">
    <source>
        <dbReference type="ARBA" id="ARBA00022884"/>
    </source>
</evidence>
<evidence type="ECO:0000313" key="6">
    <source>
        <dbReference type="Proteomes" id="UP000662931"/>
    </source>
</evidence>
<dbReference type="InterPro" id="IPR012677">
    <property type="entry name" value="Nucleotide-bd_a/b_plait_sf"/>
</dbReference>
<dbReference type="EMBL" id="CP064812">
    <property type="protein sequence ID" value="QPG72804.1"/>
    <property type="molecule type" value="Genomic_DNA"/>
</dbReference>
<feature type="compositionally biased region" description="Polar residues" evidence="3">
    <location>
        <begin position="15"/>
        <end position="47"/>
    </location>
</feature>
<dbReference type="Pfam" id="PF00076">
    <property type="entry name" value="RRM_1"/>
    <property type="match status" value="1"/>
</dbReference>
<proteinExistence type="predicted"/>
<dbReference type="PANTHER" id="PTHR14089">
    <property type="entry name" value="PRE-MRNA-SPLICING FACTOR RBM22"/>
    <property type="match status" value="1"/>
</dbReference>
<feature type="region of interest" description="Disordered" evidence="3">
    <location>
        <begin position="578"/>
        <end position="622"/>
    </location>
</feature>
<dbReference type="Proteomes" id="UP000662931">
    <property type="component" value="Chromosome 1"/>
</dbReference>
<dbReference type="KEGG" id="bnn:FOA43_000106"/>
<feature type="compositionally biased region" description="Basic and acidic residues" evidence="3">
    <location>
        <begin position="594"/>
        <end position="603"/>
    </location>
</feature>
<dbReference type="OrthoDB" id="6407164at2759"/>
<evidence type="ECO:0000259" key="4">
    <source>
        <dbReference type="PROSITE" id="PS50102"/>
    </source>
</evidence>
<protein>
    <recommendedName>
        <fullName evidence="4">RRM domain-containing protein</fullName>
    </recommendedName>
</protein>
<dbReference type="SUPFAM" id="SSF54928">
    <property type="entry name" value="RNA-binding domain, RBD"/>
    <property type="match status" value="2"/>
</dbReference>
<dbReference type="PANTHER" id="PTHR14089:SF8">
    <property type="entry name" value="RNA-BINDING PROTEIN MRN1"/>
    <property type="match status" value="1"/>
</dbReference>
<feature type="region of interest" description="Disordered" evidence="3">
    <location>
        <begin position="688"/>
        <end position="823"/>
    </location>
</feature>
<dbReference type="InterPro" id="IPR039171">
    <property type="entry name" value="Cwc2/Slt11"/>
</dbReference>
<feature type="region of interest" description="Disordered" evidence="3">
    <location>
        <begin position="1"/>
        <end position="120"/>
    </location>
</feature>
<dbReference type="GO" id="GO:0000398">
    <property type="term" value="P:mRNA splicing, via spliceosome"/>
    <property type="evidence" value="ECO:0007669"/>
    <property type="project" value="TreeGrafter"/>
</dbReference>
<name>A0A875S015_EENNA</name>
<dbReference type="GeneID" id="62193507"/>
<accession>A0A875S015</accession>
<feature type="compositionally biased region" description="Polar residues" evidence="3">
    <location>
        <begin position="813"/>
        <end position="823"/>
    </location>
</feature>
<feature type="compositionally biased region" description="Basic residues" evidence="3">
    <location>
        <begin position="696"/>
        <end position="706"/>
    </location>
</feature>
<dbReference type="AlphaFoldDB" id="A0A875S015"/>
<dbReference type="GO" id="GO:0010494">
    <property type="term" value="C:cytoplasmic stress granule"/>
    <property type="evidence" value="ECO:0007669"/>
    <property type="project" value="TreeGrafter"/>
</dbReference>
<sequence>MHVGAFPQPQPVYMNLSNSNSAPNLYKNGNSLSGRKLTSSLSEATFTSEEDVPNTHLPPDPNLSSRLVQDVQDDDNDEKLSTDGSVSPLAYPSSPSPPNQPLSDTKAQQPLCSSKTSEDRTIKFSKLEKSNKVKDILNLIEFGPIESCQVHHPTISADDNNNGDDDDDDGKSHAGDDVDSNTNTKLSASLSFVSPAVAVRCYTQLKEMLPDLKTALNSPELELKLVTGEPLSQELRDAIKRDGASRGICVSNLPKGVSQSNMLKELRKYGEIEALKYKLSKNSAFVYFTCIASAVSCLSELSSANREGQMFSQSKIFYAPDKNTSQTNIPDSVRGAIDSYYTSVNDSLGDMCLTPSTSISSPRASASRIFRHSSSTSSSARFNSQMELPMSIPAPGNVPPTLVPSSAGVLPGPYSSFPEYASVSPFVHSTSSTFNSSMSPLSGTFAEQQIYSQNSHHGHSSSLNDALDAIPDNLGNRTIYLGNLDSVTNQEDICNVVRGGILESVKLLRDRRVCFVTFIHSEDAAEFMSRATSSGVYVRSRCLKVAWGRNSGPLRPQIEEAIENGACRNLYIGIVRDEDENSAKEDTEPDPEEPAEHQKEKTSSEPFLNSSNASEGTEIPEEQTLRRDFSFFGGIEQINYFEDGRCAFVNFFNILSCMKAVESFNGPDSQRTNASFHGRYTPFKISFGKDRCGIPPKKKKKKKNRTSRSSSSADNEGNDNKQFEDSKFRAALDGMQISSTTLEEKKKEEHENKMDAVVEEKTEEEIKQKMNSSSTKLRKPSEYYPASSDSSSRSHSRHDRRRRPSRRPLGSNPFGQSGYENTNSYYKNDGNLMGSPMAYYGNGGYYSSEGQVGSPAMTQGPGFYMHGGYSLSSPQLVPPSQPGYYVPQVQMYYQPYPQSSAGQYSNRPYKYQHRQRRRFSDKPETSVTEEESENDDDEEEEKGGVSTEEKHDASLVETVI</sequence>
<feature type="compositionally biased region" description="Basic and acidic residues" evidence="3">
    <location>
        <begin position="742"/>
        <end position="768"/>
    </location>
</feature>
<organism evidence="5 6">
    <name type="scientific">Eeniella nana</name>
    <name type="common">Yeast</name>
    <name type="synonym">Brettanomyces nanus</name>
    <dbReference type="NCBI Taxonomy" id="13502"/>
    <lineage>
        <taxon>Eukaryota</taxon>
        <taxon>Fungi</taxon>
        <taxon>Dikarya</taxon>
        <taxon>Ascomycota</taxon>
        <taxon>Saccharomycotina</taxon>
        <taxon>Pichiomycetes</taxon>
        <taxon>Pichiales</taxon>
        <taxon>Pichiaceae</taxon>
        <taxon>Brettanomyces</taxon>
    </lineage>
</organism>
<feature type="region of interest" description="Disordered" evidence="3">
    <location>
        <begin position="152"/>
        <end position="182"/>
    </location>
</feature>
<feature type="compositionally biased region" description="Basic and acidic residues" evidence="3">
    <location>
        <begin position="718"/>
        <end position="730"/>
    </location>
</feature>